<dbReference type="PANTHER" id="PTHR22603:SF66">
    <property type="entry name" value="ETHANOLAMINE KINASE"/>
    <property type="match status" value="1"/>
</dbReference>
<dbReference type="Gene3D" id="3.30.200.20">
    <property type="entry name" value="Phosphorylase Kinase, domain 1"/>
    <property type="match status" value="1"/>
</dbReference>
<reference evidence="2 3" key="1">
    <citation type="submission" date="2020-05" db="EMBL/GenBank/DDBJ databases">
        <authorList>
            <person name="Kim M.K."/>
        </authorList>
    </citation>
    <scope>NUCLEOTIDE SEQUENCE [LARGE SCALE GENOMIC DNA]</scope>
    <source>
        <strain evidence="2 3">BT25</strain>
    </source>
</reference>
<sequence>MAPAPDVHPGEPVARRIAALPIWQGEISIALLKGGISNESYVVEDASRKYVVRFGTDYPVHHVFRQREVMTARAAHLAGFAPEVFHADDGVMVTAFLGARTYDARDVRANIPRIADMVRQFHTRMPEHIRGPGFMFWVFHVIRDYARTLEAGKSRLAHKLPAYLAISDEMEAAQKPLPIIFSHNDLLPANILDDEERLWLIDFEYAGFSTAMFDLAGLASNAGFDADESEALLDAYFRARPDTALTRAHAAMQCASLLREAMWSMVSELHLKAPGVDYVAYTTENLQRLDEALDHYRTLYGKTIS</sequence>
<dbReference type="SUPFAM" id="SSF56112">
    <property type="entry name" value="Protein kinase-like (PK-like)"/>
    <property type="match status" value="1"/>
</dbReference>
<evidence type="ECO:0000313" key="2">
    <source>
        <dbReference type="EMBL" id="NTS32595.1"/>
    </source>
</evidence>
<dbReference type="GO" id="GO:0005737">
    <property type="term" value="C:cytoplasm"/>
    <property type="evidence" value="ECO:0007669"/>
    <property type="project" value="TreeGrafter"/>
</dbReference>
<gene>
    <name evidence="2" type="ORF">HQ945_15160</name>
</gene>
<dbReference type="InterPro" id="IPR011009">
    <property type="entry name" value="Kinase-like_dom_sf"/>
</dbReference>
<keyword evidence="3" id="KW-1185">Reference proteome</keyword>
<dbReference type="EMBL" id="JABUMX010000003">
    <property type="protein sequence ID" value="NTS32595.1"/>
    <property type="molecule type" value="Genomic_DNA"/>
</dbReference>
<dbReference type="PANTHER" id="PTHR22603">
    <property type="entry name" value="CHOLINE/ETHANOALAMINE KINASE"/>
    <property type="match status" value="1"/>
</dbReference>
<protein>
    <submittedName>
        <fullName evidence="2">Phosphotransferase</fullName>
    </submittedName>
</protein>
<name>A0A849VRF6_9HYPH</name>
<dbReference type="AlphaFoldDB" id="A0A849VRF6"/>
<proteinExistence type="predicted"/>
<organism evidence="2 3">
    <name type="scientific">Phyllobacterium pellucidum</name>
    <dbReference type="NCBI Taxonomy" id="2740464"/>
    <lineage>
        <taxon>Bacteria</taxon>
        <taxon>Pseudomonadati</taxon>
        <taxon>Pseudomonadota</taxon>
        <taxon>Alphaproteobacteria</taxon>
        <taxon>Hyphomicrobiales</taxon>
        <taxon>Phyllobacteriaceae</taxon>
        <taxon>Phyllobacterium</taxon>
    </lineage>
</organism>
<accession>A0A849VRF6</accession>
<dbReference type="GO" id="GO:0004305">
    <property type="term" value="F:ethanolamine kinase activity"/>
    <property type="evidence" value="ECO:0007669"/>
    <property type="project" value="TreeGrafter"/>
</dbReference>
<keyword evidence="2" id="KW-0808">Transferase</keyword>
<comment type="caution">
    <text evidence="2">The sequence shown here is derived from an EMBL/GenBank/DDBJ whole genome shotgun (WGS) entry which is preliminary data.</text>
</comment>
<dbReference type="InterPro" id="IPR002575">
    <property type="entry name" value="Aminoglycoside_PTrfase"/>
</dbReference>
<dbReference type="GO" id="GO:0006646">
    <property type="term" value="P:phosphatidylethanolamine biosynthetic process"/>
    <property type="evidence" value="ECO:0007669"/>
    <property type="project" value="TreeGrafter"/>
</dbReference>
<feature type="domain" description="Aminoglycoside phosphotransferase" evidence="1">
    <location>
        <begin position="29"/>
        <end position="242"/>
    </location>
</feature>
<evidence type="ECO:0000259" key="1">
    <source>
        <dbReference type="Pfam" id="PF01636"/>
    </source>
</evidence>
<evidence type="ECO:0000313" key="3">
    <source>
        <dbReference type="Proteomes" id="UP000550508"/>
    </source>
</evidence>
<dbReference type="RefSeq" id="WP_174208242.1">
    <property type="nucleotide sequence ID" value="NZ_JABUMX010000003.1"/>
</dbReference>
<dbReference type="Pfam" id="PF01636">
    <property type="entry name" value="APH"/>
    <property type="match status" value="1"/>
</dbReference>
<dbReference type="Gene3D" id="3.90.1200.10">
    <property type="match status" value="1"/>
</dbReference>
<dbReference type="CDD" id="cd05151">
    <property type="entry name" value="ChoK-like"/>
    <property type="match status" value="1"/>
</dbReference>
<dbReference type="Proteomes" id="UP000550508">
    <property type="component" value="Unassembled WGS sequence"/>
</dbReference>